<feature type="compositionally biased region" description="Basic and acidic residues" evidence="2">
    <location>
        <begin position="121"/>
        <end position="130"/>
    </location>
</feature>
<feature type="coiled-coil region" evidence="1">
    <location>
        <begin position="142"/>
        <end position="292"/>
    </location>
</feature>
<keyword evidence="5" id="KW-1185">Reference proteome</keyword>
<feature type="domain" description="PH" evidence="3">
    <location>
        <begin position="957"/>
        <end position="1070"/>
    </location>
</feature>
<keyword evidence="1" id="KW-0175">Coiled coil</keyword>
<feature type="compositionally biased region" description="Basic and acidic residues" evidence="2">
    <location>
        <begin position="582"/>
        <end position="606"/>
    </location>
</feature>
<feature type="compositionally biased region" description="Polar residues" evidence="2">
    <location>
        <begin position="647"/>
        <end position="672"/>
    </location>
</feature>
<feature type="compositionally biased region" description="Basic residues" evidence="2">
    <location>
        <begin position="1192"/>
        <end position="1203"/>
    </location>
</feature>
<proteinExistence type="predicted"/>
<feature type="region of interest" description="Disordered" evidence="2">
    <location>
        <begin position="773"/>
        <end position="886"/>
    </location>
</feature>
<feature type="region of interest" description="Disordered" evidence="2">
    <location>
        <begin position="577"/>
        <end position="628"/>
    </location>
</feature>
<dbReference type="GO" id="GO:0005938">
    <property type="term" value="C:cell cortex"/>
    <property type="evidence" value="ECO:0007669"/>
    <property type="project" value="InterPro"/>
</dbReference>
<comment type="caution">
    <text evidence="4">The sequence shown here is derived from an EMBL/GenBank/DDBJ whole genome shotgun (WGS) entry which is preliminary data.</text>
</comment>
<feature type="compositionally biased region" description="Low complexity" evidence="2">
    <location>
        <begin position="1096"/>
        <end position="1112"/>
    </location>
</feature>
<evidence type="ECO:0000313" key="5">
    <source>
        <dbReference type="Proteomes" id="UP000789706"/>
    </source>
</evidence>
<dbReference type="InterPro" id="IPR011993">
    <property type="entry name" value="PH-like_dom_sf"/>
</dbReference>
<feature type="compositionally biased region" description="Low complexity" evidence="2">
    <location>
        <begin position="909"/>
        <end position="922"/>
    </location>
</feature>
<dbReference type="SMART" id="SM00233">
    <property type="entry name" value="PH"/>
    <property type="match status" value="1"/>
</dbReference>
<feature type="compositionally biased region" description="Pro residues" evidence="2">
    <location>
        <begin position="817"/>
        <end position="829"/>
    </location>
</feature>
<feature type="compositionally biased region" description="Basic and acidic residues" evidence="2">
    <location>
        <begin position="865"/>
        <end position="879"/>
    </location>
</feature>
<name>A0A9N9AEH9_9GLOM</name>
<dbReference type="AlphaFoldDB" id="A0A9N9AEH9"/>
<accession>A0A9N9AEH9</accession>
<dbReference type="CDD" id="cd13365">
    <property type="entry name" value="PH_PLC_plant-like"/>
    <property type="match status" value="1"/>
</dbReference>
<feature type="compositionally biased region" description="Polar residues" evidence="2">
    <location>
        <begin position="938"/>
        <end position="948"/>
    </location>
</feature>
<dbReference type="GO" id="GO:0000226">
    <property type="term" value="P:microtubule cytoskeleton organization"/>
    <property type="evidence" value="ECO:0007669"/>
    <property type="project" value="TreeGrafter"/>
</dbReference>
<feature type="compositionally biased region" description="Polar residues" evidence="2">
    <location>
        <begin position="787"/>
        <end position="804"/>
    </location>
</feature>
<dbReference type="OrthoDB" id="2149224at2759"/>
<feature type="coiled-coil region" evidence="1">
    <location>
        <begin position="356"/>
        <end position="386"/>
    </location>
</feature>
<feature type="region of interest" description="Disordered" evidence="2">
    <location>
        <begin position="406"/>
        <end position="501"/>
    </location>
</feature>
<gene>
    <name evidence="4" type="ORF">DEBURN_LOCUS5979</name>
</gene>
<dbReference type="InterPro" id="IPR001849">
    <property type="entry name" value="PH_domain"/>
</dbReference>
<dbReference type="GO" id="GO:0005739">
    <property type="term" value="C:mitochondrion"/>
    <property type="evidence" value="ECO:0007669"/>
    <property type="project" value="TreeGrafter"/>
</dbReference>
<feature type="compositionally biased region" description="Basic residues" evidence="2">
    <location>
        <begin position="676"/>
        <end position="687"/>
    </location>
</feature>
<feature type="coiled-coil region" evidence="1">
    <location>
        <begin position="35"/>
        <end position="78"/>
    </location>
</feature>
<dbReference type="InterPro" id="IPR053005">
    <property type="entry name" value="Nuclear_Pos-Cytoskel_Interact"/>
</dbReference>
<dbReference type="SUPFAM" id="SSF50729">
    <property type="entry name" value="PH domain-like"/>
    <property type="match status" value="1"/>
</dbReference>
<feature type="region of interest" description="Disordered" evidence="2">
    <location>
        <begin position="898"/>
        <end position="950"/>
    </location>
</feature>
<sequence>MSDSIDKVVNVGPDIVVSSPSTTRRSVTAELGKTLVKQQQELEKQIQEIDKTEGDEVPQDLKDKLTSLEQEVNSLKANTAKVFFGNKGQPTGGLDVNVSSSMSPISPVLDPTFTMPTGKLSRREKNSAKNRPKDIELAAEIGENLLLEVRRLQALLQEKEERIKQLETEKADLEHNIEYHSKQLRAKEEAEEQLKDANWNLELTQQELTRQLEEIQQQLTKARTEYTKIEKALAIATNVIEQLKDKEEKLITSLQTLRKRHEQDMANNRRHVAALNREKSDLSKTIDDLKSQLTTIVATRNVRKRTPEPGATSNDIYLNEDGQPINVDGDLASNGANATILSALQGKNLNVEVETLKALNNAKRMIDNLRANLQKEKSEKYEIRKLLADSQEQIEVLRSETDFANPSLRKARKQNNKKAKNDLSDILENDSSSRDRNVEDSQDEIEYSADEHDIISGGDEDDEEAFINKDNRPSSDMFKPRSLKPDLLSRNSRASKGSLRTSSLLSRMSNMSNRVDGGIDEDIPGNDDEEEVVENTEVEARRAEALNSLINPKVKRNSSQSLKSPRMSMISQNIAIDESEQLDGHNSKNRESIVRERISEPTERKSRGIGLIEGIEEDGTTEQKSRGIQFVEEIKDGKVIKDDDASSVDSFTSANETNSKRGSATSKDSNALASKRSSKRDNHRKSARNSIITIKNEEPVKSFRDVEVQTDVEVERSDSFSTVNTGKFTFGNRDTVYENNLQNSKNDASSTRQSILLAPGDNNVDNKRFTLDLSSGRNKQGKRISTAPANSEMESSEYNGNTTQREIKLNDQVRSLDPPPRPSTGPPPALIRKVPTPSVNFGQQAGSPQIPHLLNNHLNGLTGRKSSEDNPIHSNEIRSRGININSNEIQSRGINIQEPSNNLHHHHSPSSGSISSVSSSTSADVIGRQSDSPHQEVNAPTTIPTATDPNIIHAITQTMIGEYLHKYTRRNFGPGKRHKRFFWVHPYTKTLYWSNRDPGSYEPKDPTSKGGTSYFAYIESVRQVVDHNPSPPGLHHMSLIIKTPDRELKITAASKERHEYWYQALSYLLQRPDETNQTQSQASGRPSRMGTDPWDNQPSTNSLNSNTSPNGSLRGGNREVKKKSSFSKLKSMFRNPDAPNSPLSTEFIEGQPQLVGSSLYNGMDDEDDDDLENVRQCCDGRHDVSKLERGPQKGHHHNHNSHY</sequence>
<feature type="compositionally biased region" description="Basic residues" evidence="2">
    <location>
        <begin position="409"/>
        <end position="418"/>
    </location>
</feature>
<evidence type="ECO:0000256" key="2">
    <source>
        <dbReference type="SAM" id="MobiDB-lite"/>
    </source>
</evidence>
<dbReference type="PANTHER" id="PTHR28190">
    <property type="entry name" value="NUCLEAR MIGRATION PROTEIN NUM1"/>
    <property type="match status" value="1"/>
</dbReference>
<protein>
    <submittedName>
        <fullName evidence="4">9436_t:CDS:1</fullName>
    </submittedName>
</protein>
<evidence type="ECO:0000259" key="3">
    <source>
        <dbReference type="PROSITE" id="PS50003"/>
    </source>
</evidence>
<dbReference type="GO" id="GO:0032065">
    <property type="term" value="P:maintenance of protein location in cell cortex"/>
    <property type="evidence" value="ECO:0007669"/>
    <property type="project" value="InterPro"/>
</dbReference>
<dbReference type="InterPro" id="IPR024774">
    <property type="entry name" value="PH_dom-Mcp5-type"/>
</dbReference>
<feature type="region of interest" description="Disordered" evidence="2">
    <location>
        <begin position="644"/>
        <end position="692"/>
    </location>
</feature>
<dbReference type="EMBL" id="CAJVPK010000573">
    <property type="protein sequence ID" value="CAG8527607.1"/>
    <property type="molecule type" value="Genomic_DNA"/>
</dbReference>
<feature type="compositionally biased region" description="Basic and acidic residues" evidence="2">
    <location>
        <begin position="1182"/>
        <end position="1191"/>
    </location>
</feature>
<dbReference type="Pfam" id="PF12814">
    <property type="entry name" value="Mcp5_PH"/>
    <property type="match status" value="1"/>
</dbReference>
<dbReference type="PANTHER" id="PTHR28190:SF1">
    <property type="entry name" value="NUCLEAR MIGRATION PROTEIN NUM1"/>
    <property type="match status" value="1"/>
</dbReference>
<dbReference type="Proteomes" id="UP000789706">
    <property type="component" value="Unassembled WGS sequence"/>
</dbReference>
<feature type="compositionally biased region" description="Polar residues" evidence="2">
    <location>
        <begin position="837"/>
        <end position="847"/>
    </location>
</feature>
<evidence type="ECO:0000313" key="4">
    <source>
        <dbReference type="EMBL" id="CAG8527607.1"/>
    </source>
</evidence>
<evidence type="ECO:0000256" key="1">
    <source>
        <dbReference type="SAM" id="Coils"/>
    </source>
</evidence>
<feature type="region of interest" description="Disordered" evidence="2">
    <location>
        <begin position="1182"/>
        <end position="1203"/>
    </location>
</feature>
<feature type="region of interest" description="Disordered" evidence="2">
    <location>
        <begin position="107"/>
        <end position="130"/>
    </location>
</feature>
<organism evidence="4 5">
    <name type="scientific">Diversispora eburnea</name>
    <dbReference type="NCBI Taxonomy" id="1213867"/>
    <lineage>
        <taxon>Eukaryota</taxon>
        <taxon>Fungi</taxon>
        <taxon>Fungi incertae sedis</taxon>
        <taxon>Mucoromycota</taxon>
        <taxon>Glomeromycotina</taxon>
        <taxon>Glomeromycetes</taxon>
        <taxon>Diversisporales</taxon>
        <taxon>Diversisporaceae</taxon>
        <taxon>Diversispora</taxon>
    </lineage>
</organism>
<reference evidence="4" key="1">
    <citation type="submission" date="2021-06" db="EMBL/GenBank/DDBJ databases">
        <authorList>
            <person name="Kallberg Y."/>
            <person name="Tangrot J."/>
            <person name="Rosling A."/>
        </authorList>
    </citation>
    <scope>NUCLEOTIDE SEQUENCE</scope>
    <source>
        <strain evidence="4">AZ414A</strain>
    </source>
</reference>
<dbReference type="Gene3D" id="2.30.29.30">
    <property type="entry name" value="Pleckstrin-homology domain (PH domain)/Phosphotyrosine-binding domain (PTB)"/>
    <property type="match status" value="1"/>
</dbReference>
<dbReference type="PROSITE" id="PS50003">
    <property type="entry name" value="PH_DOMAIN"/>
    <property type="match status" value="1"/>
</dbReference>
<feature type="compositionally biased region" description="Polar residues" evidence="2">
    <location>
        <begin position="1075"/>
        <end position="1084"/>
    </location>
</feature>
<feature type="region of interest" description="Disordered" evidence="2">
    <location>
        <begin position="1072"/>
        <end position="1146"/>
    </location>
</feature>
<dbReference type="GO" id="GO:0005543">
    <property type="term" value="F:phospholipid binding"/>
    <property type="evidence" value="ECO:0007669"/>
    <property type="project" value="InterPro"/>
</dbReference>
<dbReference type="GO" id="GO:0015631">
    <property type="term" value="F:tubulin binding"/>
    <property type="evidence" value="ECO:0007669"/>
    <property type="project" value="TreeGrafter"/>
</dbReference>